<dbReference type="AlphaFoldDB" id="A0A8T0K9G9"/>
<accession>A0A8T0K9G9</accession>
<protein>
    <submittedName>
        <fullName evidence="2">Calcium-dependent protein</fullName>
    </submittedName>
</protein>
<dbReference type="InterPro" id="IPR011009">
    <property type="entry name" value="Kinase-like_dom_sf"/>
</dbReference>
<evidence type="ECO:0000313" key="2">
    <source>
        <dbReference type="EMBL" id="KAG2395899.1"/>
    </source>
</evidence>
<gene>
    <name evidence="2" type="ORF">HKW66_Vig0067250</name>
</gene>
<reference evidence="2 3" key="1">
    <citation type="submission" date="2020-05" db="EMBL/GenBank/DDBJ databases">
        <title>Vigna angularis (adzuki bean) Var. LongXiaoDou No. 4 denovo assembly.</title>
        <authorList>
            <person name="Xiang H."/>
        </authorList>
    </citation>
    <scope>NUCLEOTIDE SEQUENCE [LARGE SCALE GENOMIC DNA]</scope>
    <source>
        <tissue evidence="2">Leaf</tissue>
    </source>
</reference>
<feature type="compositionally biased region" description="Polar residues" evidence="1">
    <location>
        <begin position="22"/>
        <end position="31"/>
    </location>
</feature>
<organism evidence="2 3">
    <name type="scientific">Phaseolus angularis</name>
    <name type="common">Azuki bean</name>
    <name type="synonym">Vigna angularis</name>
    <dbReference type="NCBI Taxonomy" id="3914"/>
    <lineage>
        <taxon>Eukaryota</taxon>
        <taxon>Viridiplantae</taxon>
        <taxon>Streptophyta</taxon>
        <taxon>Embryophyta</taxon>
        <taxon>Tracheophyta</taxon>
        <taxon>Spermatophyta</taxon>
        <taxon>Magnoliopsida</taxon>
        <taxon>eudicotyledons</taxon>
        <taxon>Gunneridae</taxon>
        <taxon>Pentapetalae</taxon>
        <taxon>rosids</taxon>
        <taxon>fabids</taxon>
        <taxon>Fabales</taxon>
        <taxon>Fabaceae</taxon>
        <taxon>Papilionoideae</taxon>
        <taxon>50 kb inversion clade</taxon>
        <taxon>NPAAA clade</taxon>
        <taxon>indigoferoid/millettioid clade</taxon>
        <taxon>Phaseoleae</taxon>
        <taxon>Vigna</taxon>
    </lineage>
</organism>
<evidence type="ECO:0000256" key="1">
    <source>
        <dbReference type="SAM" id="MobiDB-lite"/>
    </source>
</evidence>
<evidence type="ECO:0000313" key="3">
    <source>
        <dbReference type="Proteomes" id="UP000743370"/>
    </source>
</evidence>
<dbReference type="SUPFAM" id="SSF56112">
    <property type="entry name" value="Protein kinase-like (PK-like)"/>
    <property type="match status" value="1"/>
</dbReference>
<dbReference type="Proteomes" id="UP000743370">
    <property type="component" value="Unassembled WGS sequence"/>
</dbReference>
<proteinExistence type="predicted"/>
<dbReference type="EMBL" id="JABFOF010000006">
    <property type="protein sequence ID" value="KAG2395899.1"/>
    <property type="molecule type" value="Genomic_DNA"/>
</dbReference>
<feature type="compositionally biased region" description="Basic and acidic residues" evidence="1">
    <location>
        <begin position="1"/>
        <end position="11"/>
    </location>
</feature>
<sequence length="157" mass="17211">MGCHGSKENKSNAEFSAAYGSGTRSGNGSQNTVQPPPTTTVAQVQTSPPPKPQRPSEVAATPTKPKLSPTQNARAVQKPDTTILGKPFEDIKKYYTLGKELRRGQFGVTYLCTENATGMTYACKSILKRKLVSKADREDMNAYFNQGSFLHTWVTFF</sequence>
<comment type="caution">
    <text evidence="2">The sequence shown here is derived from an EMBL/GenBank/DDBJ whole genome shotgun (WGS) entry which is preliminary data.</text>
</comment>
<feature type="region of interest" description="Disordered" evidence="1">
    <location>
        <begin position="1"/>
        <end position="81"/>
    </location>
</feature>
<name>A0A8T0K9G9_PHAAN</name>
<dbReference type="Gene3D" id="3.30.200.20">
    <property type="entry name" value="Phosphorylase Kinase, domain 1"/>
    <property type="match status" value="1"/>
</dbReference>